<dbReference type="RefSeq" id="WP_052220804.1">
    <property type="nucleotide sequence ID" value="NZ_LHUR01000015.1"/>
</dbReference>
<feature type="transmembrane region" description="Helical" evidence="1">
    <location>
        <begin position="7"/>
        <end position="25"/>
    </location>
</feature>
<sequence>MRKYKNFIITITLAGLFGGFIGYLTKKEFSINLVRSMDNLYYYLFMTFFLISVVIGIISAIIMVILRAKYKEIDIEELPKHIERKIDMTISLSTIIVIISMVWVAVMVNKSVFEIKVNYVLVSAASSIISSILQVLSIRVYNRYYPDRKLNMFENNSDKKFFERLDEGEKWIAYSSSYRTFKGMKIVYSISMVVSIFLSTFLTIPIILPIFIGAMWIIQTVIYTMSARKYDS</sequence>
<dbReference type="Proteomes" id="UP000037043">
    <property type="component" value="Unassembled WGS sequence"/>
</dbReference>
<feature type="transmembrane region" description="Helical" evidence="1">
    <location>
        <begin position="40"/>
        <end position="66"/>
    </location>
</feature>
<evidence type="ECO:0000313" key="3">
    <source>
        <dbReference type="Proteomes" id="UP000037043"/>
    </source>
</evidence>
<gene>
    <name evidence="2" type="ORF">CLHOM_12270</name>
</gene>
<keyword evidence="1" id="KW-0472">Membrane</keyword>
<protein>
    <recommendedName>
        <fullName evidence="4">DUF3169 family protein</fullName>
    </recommendedName>
</protein>
<accession>A0A0L6ZC84</accession>
<dbReference type="Pfam" id="PF11368">
    <property type="entry name" value="DUF3169"/>
    <property type="match status" value="1"/>
</dbReference>
<dbReference type="EMBL" id="LHUR01000015">
    <property type="protein sequence ID" value="KOA20408.1"/>
    <property type="molecule type" value="Genomic_DNA"/>
</dbReference>
<organism evidence="2 3">
    <name type="scientific">Clostridium homopropionicum DSM 5847</name>
    <dbReference type="NCBI Taxonomy" id="1121318"/>
    <lineage>
        <taxon>Bacteria</taxon>
        <taxon>Bacillati</taxon>
        <taxon>Bacillota</taxon>
        <taxon>Clostridia</taxon>
        <taxon>Eubacteriales</taxon>
        <taxon>Clostridiaceae</taxon>
        <taxon>Clostridium</taxon>
    </lineage>
</organism>
<dbReference type="STRING" id="36844.SAMN04488501_11562"/>
<feature type="transmembrane region" description="Helical" evidence="1">
    <location>
        <begin position="120"/>
        <end position="141"/>
    </location>
</feature>
<evidence type="ECO:0000313" key="2">
    <source>
        <dbReference type="EMBL" id="KOA20408.1"/>
    </source>
</evidence>
<dbReference type="PATRIC" id="fig|1121318.3.peg.1238"/>
<name>A0A0L6ZC84_9CLOT</name>
<dbReference type="InterPro" id="IPR021509">
    <property type="entry name" value="DUF3169"/>
</dbReference>
<keyword evidence="3" id="KW-1185">Reference proteome</keyword>
<dbReference type="AlphaFoldDB" id="A0A0L6ZC84"/>
<keyword evidence="1" id="KW-1133">Transmembrane helix</keyword>
<feature type="transmembrane region" description="Helical" evidence="1">
    <location>
        <begin position="86"/>
        <end position="108"/>
    </location>
</feature>
<proteinExistence type="predicted"/>
<reference evidence="3" key="1">
    <citation type="submission" date="2015-08" db="EMBL/GenBank/DDBJ databases">
        <title>Genome sequence of the strict anaerobe Clostridium homopropionicum LuHBu1 (DSM 5847T).</title>
        <authorList>
            <person name="Poehlein A."/>
            <person name="Beck M."/>
            <person name="Schiel-Bengelsdorf B."/>
            <person name="Bengelsdorf F.R."/>
            <person name="Daniel R."/>
            <person name="Duerre P."/>
        </authorList>
    </citation>
    <scope>NUCLEOTIDE SEQUENCE [LARGE SCALE GENOMIC DNA]</scope>
    <source>
        <strain evidence="3">DSM 5847</strain>
    </source>
</reference>
<evidence type="ECO:0008006" key="4">
    <source>
        <dbReference type="Google" id="ProtNLM"/>
    </source>
</evidence>
<evidence type="ECO:0000256" key="1">
    <source>
        <dbReference type="SAM" id="Phobius"/>
    </source>
</evidence>
<keyword evidence="1" id="KW-0812">Transmembrane</keyword>
<comment type="caution">
    <text evidence="2">The sequence shown here is derived from an EMBL/GenBank/DDBJ whole genome shotgun (WGS) entry which is preliminary data.</text>
</comment>
<feature type="transmembrane region" description="Helical" evidence="1">
    <location>
        <begin position="186"/>
        <end position="218"/>
    </location>
</feature>